<keyword evidence="5 12" id="KW-0132">Cell division</keyword>
<dbReference type="Pfam" id="PF05697">
    <property type="entry name" value="Trigger_N"/>
    <property type="match status" value="1"/>
</dbReference>
<dbReference type="InterPro" id="IPR046357">
    <property type="entry name" value="PPIase_dom_sf"/>
</dbReference>
<keyword evidence="7 12" id="KW-0143">Chaperone</keyword>
<dbReference type="SUPFAM" id="SSF109998">
    <property type="entry name" value="Triger factor/SurA peptide-binding domain-like"/>
    <property type="match status" value="1"/>
</dbReference>
<evidence type="ECO:0000256" key="2">
    <source>
        <dbReference type="ARBA" id="ARBA00005464"/>
    </source>
</evidence>
<dbReference type="GO" id="GO:0051083">
    <property type="term" value="P:'de novo' cotranslational protein folding"/>
    <property type="evidence" value="ECO:0007669"/>
    <property type="project" value="TreeGrafter"/>
</dbReference>
<organism evidence="17 18">
    <name type="scientific">Anaeromonas frigoriresistens</name>
    <dbReference type="NCBI Taxonomy" id="2683708"/>
    <lineage>
        <taxon>Bacteria</taxon>
        <taxon>Bacillati</taxon>
        <taxon>Bacillota</taxon>
        <taxon>Tissierellia</taxon>
        <taxon>Tissierellales</taxon>
        <taxon>Thermohalobacteraceae</taxon>
        <taxon>Anaeromonas</taxon>
    </lineage>
</organism>
<dbReference type="Gene3D" id="3.10.50.40">
    <property type="match status" value="1"/>
</dbReference>
<dbReference type="Gene3D" id="1.10.3120.10">
    <property type="entry name" value="Trigger factor, C-terminal domain"/>
    <property type="match status" value="2"/>
</dbReference>
<keyword evidence="9 12" id="KW-0131">Cell cycle</keyword>
<dbReference type="PROSITE" id="PS50059">
    <property type="entry name" value="FKBP_PPIASE"/>
    <property type="match status" value="1"/>
</dbReference>
<evidence type="ECO:0000256" key="1">
    <source>
        <dbReference type="ARBA" id="ARBA00000971"/>
    </source>
</evidence>
<evidence type="ECO:0000256" key="10">
    <source>
        <dbReference type="ARBA" id="ARBA00024849"/>
    </source>
</evidence>
<evidence type="ECO:0000313" key="18">
    <source>
        <dbReference type="Proteomes" id="UP000724672"/>
    </source>
</evidence>
<keyword evidence="18" id="KW-1185">Reference proteome</keyword>
<dbReference type="Pfam" id="PF05698">
    <property type="entry name" value="Trigger_C"/>
    <property type="match status" value="1"/>
</dbReference>
<comment type="caution">
    <text evidence="17">The sequence shown here is derived from an EMBL/GenBank/DDBJ whole genome shotgun (WGS) entry which is preliminary data.</text>
</comment>
<comment type="function">
    <text evidence="10 12">Involved in protein export. Acts as a chaperone by maintaining the newly synthesized protein in an open conformation. Functions as a peptidyl-prolyl cis-trans isomerase.</text>
</comment>
<dbReference type="InterPro" id="IPR005215">
    <property type="entry name" value="Trig_fac"/>
</dbReference>
<dbReference type="InterPro" id="IPR001179">
    <property type="entry name" value="PPIase_FKBP_dom"/>
</dbReference>
<dbReference type="GO" id="GO:0005737">
    <property type="term" value="C:cytoplasm"/>
    <property type="evidence" value="ECO:0007669"/>
    <property type="project" value="UniProtKB-SubCell"/>
</dbReference>
<dbReference type="SUPFAM" id="SSF54534">
    <property type="entry name" value="FKBP-like"/>
    <property type="match status" value="1"/>
</dbReference>
<keyword evidence="8 12" id="KW-0413">Isomerase</keyword>
<dbReference type="GO" id="GO:0051301">
    <property type="term" value="P:cell division"/>
    <property type="evidence" value="ECO:0007669"/>
    <property type="project" value="UniProtKB-KW"/>
</dbReference>
<dbReference type="InterPro" id="IPR008880">
    <property type="entry name" value="Trigger_fac_C"/>
</dbReference>
<dbReference type="SUPFAM" id="SSF102735">
    <property type="entry name" value="Trigger factor ribosome-binding domain"/>
    <property type="match status" value="1"/>
</dbReference>
<dbReference type="GO" id="GO:0043022">
    <property type="term" value="F:ribosome binding"/>
    <property type="evidence" value="ECO:0007669"/>
    <property type="project" value="TreeGrafter"/>
</dbReference>
<evidence type="ECO:0000256" key="5">
    <source>
        <dbReference type="ARBA" id="ARBA00022618"/>
    </source>
</evidence>
<dbReference type="GO" id="GO:0003755">
    <property type="term" value="F:peptidyl-prolyl cis-trans isomerase activity"/>
    <property type="evidence" value="ECO:0007669"/>
    <property type="project" value="UniProtKB-UniRule"/>
</dbReference>
<evidence type="ECO:0000256" key="13">
    <source>
        <dbReference type="PROSITE-ProRule" id="PRU00277"/>
    </source>
</evidence>
<dbReference type="PANTHER" id="PTHR30560:SF3">
    <property type="entry name" value="TRIGGER FACTOR-LIKE PROTEIN TIG, CHLOROPLASTIC"/>
    <property type="match status" value="1"/>
</dbReference>
<evidence type="ECO:0000256" key="6">
    <source>
        <dbReference type="ARBA" id="ARBA00023110"/>
    </source>
</evidence>
<feature type="domain" description="PPIase FKBP-type" evidence="16">
    <location>
        <begin position="163"/>
        <end position="248"/>
    </location>
</feature>
<evidence type="ECO:0000256" key="4">
    <source>
        <dbReference type="ARBA" id="ARBA00016902"/>
    </source>
</evidence>
<evidence type="ECO:0000313" key="17">
    <source>
        <dbReference type="EMBL" id="MBS4539497.1"/>
    </source>
</evidence>
<proteinExistence type="inferred from homology"/>
<dbReference type="FunFam" id="3.10.50.40:FF:000001">
    <property type="entry name" value="Trigger factor"/>
    <property type="match status" value="1"/>
</dbReference>
<evidence type="ECO:0000256" key="11">
    <source>
        <dbReference type="ARBA" id="ARBA00029986"/>
    </source>
</evidence>
<dbReference type="GO" id="GO:0015031">
    <property type="term" value="P:protein transport"/>
    <property type="evidence" value="ECO:0007669"/>
    <property type="project" value="UniProtKB-UniRule"/>
</dbReference>
<evidence type="ECO:0000256" key="3">
    <source>
        <dbReference type="ARBA" id="ARBA00013194"/>
    </source>
</evidence>
<dbReference type="PANTHER" id="PTHR30560">
    <property type="entry name" value="TRIGGER FACTOR CHAPERONE AND PEPTIDYL-PROLYL CIS/TRANS ISOMERASE"/>
    <property type="match status" value="1"/>
</dbReference>
<reference evidence="17" key="1">
    <citation type="submission" date="2019-12" db="EMBL/GenBank/DDBJ databases">
        <title>Clostridiaceae gen. nov. sp. nov., isolated from sediment in Xinjiang, China.</title>
        <authorList>
            <person name="Zhang R."/>
        </authorList>
    </citation>
    <scope>NUCLEOTIDE SEQUENCE</scope>
    <source>
        <strain evidence="17">D2Q-11</strain>
    </source>
</reference>
<dbReference type="InterPro" id="IPR037041">
    <property type="entry name" value="Trigger_fac_C_sf"/>
</dbReference>
<comment type="catalytic activity">
    <reaction evidence="1 12 13">
        <text>[protein]-peptidylproline (omega=180) = [protein]-peptidylproline (omega=0)</text>
        <dbReference type="Rhea" id="RHEA:16237"/>
        <dbReference type="Rhea" id="RHEA-COMP:10747"/>
        <dbReference type="Rhea" id="RHEA-COMP:10748"/>
        <dbReference type="ChEBI" id="CHEBI:83833"/>
        <dbReference type="ChEBI" id="CHEBI:83834"/>
        <dbReference type="EC" id="5.2.1.8"/>
    </reaction>
</comment>
<dbReference type="AlphaFoldDB" id="A0A942Z872"/>
<name>A0A942Z872_9FIRM</name>
<keyword evidence="6 12" id="KW-0697">Rotamase</keyword>
<evidence type="ECO:0000259" key="16">
    <source>
        <dbReference type="PROSITE" id="PS50059"/>
    </source>
</evidence>
<dbReference type="InterPro" id="IPR008881">
    <property type="entry name" value="Trigger_fac_ribosome-bd_bac"/>
</dbReference>
<dbReference type="NCBIfam" id="TIGR00115">
    <property type="entry name" value="tig"/>
    <property type="match status" value="1"/>
</dbReference>
<comment type="subcellular location">
    <subcellularLocation>
        <location evidence="12">Cytoplasm</location>
    </subcellularLocation>
    <text evidence="12">About half TF is bound to the ribosome near the polypeptide exit tunnel while the other half is free in the cytoplasm.</text>
</comment>
<evidence type="ECO:0000256" key="12">
    <source>
        <dbReference type="HAMAP-Rule" id="MF_00303"/>
    </source>
</evidence>
<dbReference type="Gene3D" id="3.30.70.1050">
    <property type="entry name" value="Trigger factor ribosome-binding domain"/>
    <property type="match status" value="1"/>
</dbReference>
<dbReference type="Pfam" id="PF00254">
    <property type="entry name" value="FKBP_C"/>
    <property type="match status" value="1"/>
</dbReference>
<keyword evidence="12" id="KW-0963">Cytoplasm</keyword>
<evidence type="ECO:0000256" key="14">
    <source>
        <dbReference type="RuleBase" id="RU003914"/>
    </source>
</evidence>
<evidence type="ECO:0000256" key="15">
    <source>
        <dbReference type="SAM" id="Coils"/>
    </source>
</evidence>
<dbReference type="PIRSF" id="PIRSF003095">
    <property type="entry name" value="Trigger_factor"/>
    <property type="match status" value="1"/>
</dbReference>
<comment type="similarity">
    <text evidence="2 12 14">Belongs to the FKBP-type PPIase family. Tig subfamily.</text>
</comment>
<feature type="coiled-coil region" evidence="15">
    <location>
        <begin position="128"/>
        <end position="162"/>
    </location>
</feature>
<keyword evidence="15" id="KW-0175">Coiled coil</keyword>
<dbReference type="Proteomes" id="UP000724672">
    <property type="component" value="Unassembled WGS sequence"/>
</dbReference>
<dbReference type="InterPro" id="IPR027304">
    <property type="entry name" value="Trigger_fact/SurA_dom_sf"/>
</dbReference>
<accession>A0A942Z872</accession>
<dbReference type="RefSeq" id="WP_203367414.1">
    <property type="nucleotide sequence ID" value="NZ_WSFT01000050.1"/>
</dbReference>
<gene>
    <name evidence="12 17" type="primary">tig</name>
    <name evidence="17" type="ORF">GOQ27_13560</name>
</gene>
<dbReference type="GO" id="GO:0044183">
    <property type="term" value="F:protein folding chaperone"/>
    <property type="evidence" value="ECO:0007669"/>
    <property type="project" value="TreeGrafter"/>
</dbReference>
<protein>
    <recommendedName>
        <fullName evidence="4 12">Trigger factor</fullName>
        <shortName evidence="12">TF</shortName>
        <ecNumber evidence="3 12">5.2.1.8</ecNumber>
    </recommendedName>
    <alternativeName>
        <fullName evidence="11 12">PPIase</fullName>
    </alternativeName>
</protein>
<dbReference type="GO" id="GO:0043335">
    <property type="term" value="P:protein unfolding"/>
    <property type="evidence" value="ECO:0007669"/>
    <property type="project" value="TreeGrafter"/>
</dbReference>
<evidence type="ECO:0000256" key="8">
    <source>
        <dbReference type="ARBA" id="ARBA00023235"/>
    </source>
</evidence>
<dbReference type="EC" id="5.2.1.8" evidence="3 12"/>
<dbReference type="InterPro" id="IPR036611">
    <property type="entry name" value="Trigger_fac_ribosome-bd_sf"/>
</dbReference>
<dbReference type="HAMAP" id="MF_00303">
    <property type="entry name" value="Trigger_factor_Tig"/>
    <property type="match status" value="1"/>
</dbReference>
<sequence length="428" mass="49087">MNSTVEKKENNKVTLKFEVEYKTFEDAVQKAYLKNRGKFNIPGFRKGKVPKKIIESRFGEGVFYEDAINIVLPEAYEGAIEETKIEPVDRPDIDIEKLEKGEPVVFTAEVTVKPEVKLGEYKGIEVEKNEYNVSEEDVENELKSMQERNARLIEVEDRAVEEGDTVTIDYAGYVNGEQFEGGTAENQTLEIGSGQFIPGFEEQLVGKNKGDKVEVKVTFPEDYQAEELKGKEAKFDVTIHEIKVKELPELDDEFAKDVSEFDTLDELKADIKGKLEDEAKNKEKAELENNVIEKVVENAEVEIPEAMIESQMENEIRNLDYRLRYQGLDLDKYLELTNTKIEDLKEQLKPDAERMVKGDLVLEAIGKKENFEVSDEDVEVELKKYAEQYNQEVDKFKSNLRDEDLESIKMGIIKTKTVEFLVENAKLS</sequence>
<dbReference type="EMBL" id="WSFT01000050">
    <property type="protein sequence ID" value="MBS4539497.1"/>
    <property type="molecule type" value="Genomic_DNA"/>
</dbReference>
<evidence type="ECO:0000256" key="9">
    <source>
        <dbReference type="ARBA" id="ARBA00023306"/>
    </source>
</evidence>
<evidence type="ECO:0000256" key="7">
    <source>
        <dbReference type="ARBA" id="ARBA00023186"/>
    </source>
</evidence>
<comment type="domain">
    <text evidence="12">Consists of 3 domains; the N-terminus binds the ribosome, the middle domain has PPIase activity, while the C-terminus has intrinsic chaperone activity on its own.</text>
</comment>
<feature type="coiled-coil region" evidence="15">
    <location>
        <begin position="268"/>
        <end position="302"/>
    </location>
</feature>